<dbReference type="EMBL" id="MKGL01000171">
    <property type="protein sequence ID" value="RNF04186.1"/>
    <property type="molecule type" value="Genomic_DNA"/>
</dbReference>
<dbReference type="OrthoDB" id="10464378at2759"/>
<dbReference type="Proteomes" id="UP000283634">
    <property type="component" value="Unassembled WGS sequence"/>
</dbReference>
<proteinExistence type="predicted"/>
<protein>
    <submittedName>
        <fullName evidence="1">Uncharacterized protein</fullName>
    </submittedName>
</protein>
<evidence type="ECO:0000313" key="2">
    <source>
        <dbReference type="Proteomes" id="UP000283634"/>
    </source>
</evidence>
<keyword evidence="2" id="KW-1185">Reference proteome</keyword>
<reference evidence="1 2" key="1">
    <citation type="journal article" date="2018" name="BMC Genomics">
        <title>Genomic comparison of Trypanosoma conorhini and Trypanosoma rangeli to Trypanosoma cruzi strains of high and low virulence.</title>
        <authorList>
            <person name="Bradwell K.R."/>
            <person name="Koparde V.N."/>
            <person name="Matveyev A.V."/>
            <person name="Serrano M.G."/>
            <person name="Alves J.M."/>
            <person name="Parikh H."/>
            <person name="Huang B."/>
            <person name="Lee V."/>
            <person name="Espinosa-Alvarez O."/>
            <person name="Ortiz P.A."/>
            <person name="Costa-Martins A.G."/>
            <person name="Teixeira M.M."/>
            <person name="Buck G.A."/>
        </authorList>
    </citation>
    <scope>NUCLEOTIDE SEQUENCE [LARGE SCALE GENOMIC DNA]</scope>
    <source>
        <strain evidence="1 2">AM80</strain>
    </source>
</reference>
<name>A0A422NFG3_TRYRA</name>
<comment type="caution">
    <text evidence="1">The sequence shown here is derived from an EMBL/GenBank/DDBJ whole genome shotgun (WGS) entry which is preliminary data.</text>
</comment>
<accession>A0A422NFG3</accession>
<dbReference type="RefSeq" id="XP_029237959.1">
    <property type="nucleotide sequence ID" value="XM_029382176.1"/>
</dbReference>
<dbReference type="GeneID" id="40329224"/>
<organism evidence="1 2">
    <name type="scientific">Trypanosoma rangeli</name>
    <dbReference type="NCBI Taxonomy" id="5698"/>
    <lineage>
        <taxon>Eukaryota</taxon>
        <taxon>Discoba</taxon>
        <taxon>Euglenozoa</taxon>
        <taxon>Kinetoplastea</taxon>
        <taxon>Metakinetoplastina</taxon>
        <taxon>Trypanosomatida</taxon>
        <taxon>Trypanosomatidae</taxon>
        <taxon>Trypanosoma</taxon>
        <taxon>Herpetosoma</taxon>
    </lineage>
</organism>
<dbReference type="AlphaFoldDB" id="A0A422NFG3"/>
<gene>
    <name evidence="1" type="ORF">TraAM80_05291</name>
</gene>
<sequence>MGFTVFVSAIGSQPEVTADVQYNSPLLLCPWTKNEVLLAIMWTLECSLRDPCGSRRRASWIHRYVTSTKLHLPFMATGLARWSWLKRWLRRLMSLAEMTLFARMSCALLIALELELVESEGGWSVLPRGTGAQCCCWTSSTSRARRRRGGGREGRRITQTDMKVGCAASMSVSRLRLQRRLWKLFSMSSRRV</sequence>
<evidence type="ECO:0000313" key="1">
    <source>
        <dbReference type="EMBL" id="RNF04186.1"/>
    </source>
</evidence>